<name>A0AAV4LPT8_BABCB</name>
<accession>A0AAV4LPT8</accession>
<dbReference type="PANTHER" id="PTHR34126:SF1">
    <property type="entry name" value="PEROXISOME BIOGENESIS PROTEIN 22"/>
    <property type="match status" value="1"/>
</dbReference>
<keyword evidence="1" id="KW-0472">Membrane</keyword>
<dbReference type="EMBL" id="BPLF01000001">
    <property type="protein sequence ID" value="GIX61617.1"/>
    <property type="molecule type" value="Genomic_DNA"/>
</dbReference>
<evidence type="ECO:0000313" key="3">
    <source>
        <dbReference type="Proteomes" id="UP001497744"/>
    </source>
</evidence>
<gene>
    <name evidence="2" type="ORF">BcabD6B2_10520</name>
</gene>
<dbReference type="PANTHER" id="PTHR34126">
    <property type="entry name" value="PEROXISOME BIOGENESIS PROTEIN 22"/>
    <property type="match status" value="1"/>
</dbReference>
<reference evidence="2 3" key="1">
    <citation type="submission" date="2021-06" db="EMBL/GenBank/DDBJ databases">
        <title>Genome sequence of Babesia caballi.</title>
        <authorList>
            <person name="Yamagishi J."/>
            <person name="Kidaka T."/>
            <person name="Ochi A."/>
        </authorList>
    </citation>
    <scope>NUCLEOTIDE SEQUENCE [LARGE SCALE GENOMIC DNA]</scope>
    <source>
        <strain evidence="2">USDA-D6B2</strain>
    </source>
</reference>
<dbReference type="AlphaFoldDB" id="A0AAV4LPT8"/>
<protein>
    <submittedName>
        <fullName evidence="2">Peroxisome biogenesis protein 22</fullName>
    </submittedName>
</protein>
<dbReference type="GO" id="GO:0007031">
    <property type="term" value="P:peroxisome organization"/>
    <property type="evidence" value="ECO:0007669"/>
    <property type="project" value="InterPro"/>
</dbReference>
<feature type="transmembrane region" description="Helical" evidence="1">
    <location>
        <begin position="25"/>
        <end position="48"/>
    </location>
</feature>
<keyword evidence="1" id="KW-1133">Transmembrane helix</keyword>
<dbReference type="GeneID" id="94193100"/>
<comment type="caution">
    <text evidence="2">The sequence shown here is derived from an EMBL/GenBank/DDBJ whole genome shotgun (WGS) entry which is preliminary data.</text>
</comment>
<dbReference type="Proteomes" id="UP001497744">
    <property type="component" value="Unassembled WGS sequence"/>
</dbReference>
<keyword evidence="1" id="KW-0812">Transmembrane</keyword>
<proteinExistence type="predicted"/>
<sequence length="240" mass="25770">MVVRAGIAGVMKTAAKADVGTEKSAIFAAVVVGVLTLLLCGLVVYFPLLRRRRMLGTSAVDEEKNRCAADLIAKQKGGRRESKLSLSLYVNNLIFSKGTHEIVESNVPPLAQLGDKCNLYLFVQVPSEDLIVPIREGLVEAGAFEGGLKKHRVMFSTTSAGRSSMVRQLQPVLHMESDESVVQTLLGKVPNLVQFEVDDNEAGDEEGAERSAASDVVKIKSAADIIGIVEPLMGPPQAKK</sequence>
<evidence type="ECO:0000256" key="1">
    <source>
        <dbReference type="SAM" id="Phobius"/>
    </source>
</evidence>
<dbReference type="Pfam" id="PF22978">
    <property type="entry name" value="HAD_Pex22"/>
    <property type="match status" value="1"/>
</dbReference>
<dbReference type="RefSeq" id="XP_067713688.1">
    <property type="nucleotide sequence ID" value="XM_067857587.1"/>
</dbReference>
<keyword evidence="3" id="KW-1185">Reference proteome</keyword>
<dbReference type="InterPro" id="IPR037485">
    <property type="entry name" value="PEX22"/>
</dbReference>
<organism evidence="2 3">
    <name type="scientific">Babesia caballi</name>
    <dbReference type="NCBI Taxonomy" id="5871"/>
    <lineage>
        <taxon>Eukaryota</taxon>
        <taxon>Sar</taxon>
        <taxon>Alveolata</taxon>
        <taxon>Apicomplexa</taxon>
        <taxon>Aconoidasida</taxon>
        <taxon>Piroplasmida</taxon>
        <taxon>Babesiidae</taxon>
        <taxon>Babesia</taxon>
    </lineage>
</organism>
<evidence type="ECO:0000313" key="2">
    <source>
        <dbReference type="EMBL" id="GIX61617.1"/>
    </source>
</evidence>